<evidence type="ECO:0000313" key="8">
    <source>
        <dbReference type="EMBL" id="SFD76835.1"/>
    </source>
</evidence>
<proteinExistence type="predicted"/>
<keyword evidence="5" id="KW-0411">Iron-sulfur</keyword>
<evidence type="ECO:0000256" key="2">
    <source>
        <dbReference type="ARBA" id="ARBA00022723"/>
    </source>
</evidence>
<evidence type="ECO:0000256" key="5">
    <source>
        <dbReference type="ARBA" id="ARBA00023014"/>
    </source>
</evidence>
<dbReference type="STRING" id="54.SAMN02745121_01480"/>
<dbReference type="PANTHER" id="PTHR21266">
    <property type="entry name" value="IRON-SULFUR DOMAIN CONTAINING PROTEIN"/>
    <property type="match status" value="1"/>
</dbReference>
<dbReference type="Pfam" id="PF19299">
    <property type="entry name" value="DUF5914"/>
    <property type="match status" value="1"/>
</dbReference>
<keyword evidence="8" id="KW-0223">Dioxygenase</keyword>
<dbReference type="OrthoDB" id="9769355at2"/>
<feature type="region of interest" description="Disordered" evidence="6">
    <location>
        <begin position="1"/>
        <end position="22"/>
    </location>
</feature>
<dbReference type="EMBL" id="FOMX01000004">
    <property type="protein sequence ID" value="SFD76835.1"/>
    <property type="molecule type" value="Genomic_DNA"/>
</dbReference>
<dbReference type="PANTHER" id="PTHR21266:SF60">
    <property type="entry name" value="3-KETOSTEROID-9-ALPHA-MONOOXYGENASE, OXYGENASE COMPONENT"/>
    <property type="match status" value="1"/>
</dbReference>
<gene>
    <name evidence="8" type="ORF">SAMN02745121_01480</name>
</gene>
<dbReference type="SUPFAM" id="SSF50022">
    <property type="entry name" value="ISP domain"/>
    <property type="match status" value="1"/>
</dbReference>
<protein>
    <submittedName>
        <fullName evidence="8">Phenylpropionate dioxygenase, large terminal subunit</fullName>
    </submittedName>
</protein>
<keyword evidence="1" id="KW-0001">2Fe-2S</keyword>
<accession>A0A1I1V1Y6</accession>
<evidence type="ECO:0000256" key="4">
    <source>
        <dbReference type="ARBA" id="ARBA00023004"/>
    </source>
</evidence>
<keyword evidence="4" id="KW-0408">Iron</keyword>
<dbReference type="PROSITE" id="PS51296">
    <property type="entry name" value="RIESKE"/>
    <property type="match status" value="1"/>
</dbReference>
<evidence type="ECO:0000256" key="3">
    <source>
        <dbReference type="ARBA" id="ARBA00023002"/>
    </source>
</evidence>
<dbReference type="GO" id="GO:0046872">
    <property type="term" value="F:metal ion binding"/>
    <property type="evidence" value="ECO:0007669"/>
    <property type="project" value="UniProtKB-KW"/>
</dbReference>
<evidence type="ECO:0000256" key="6">
    <source>
        <dbReference type="SAM" id="MobiDB-lite"/>
    </source>
</evidence>
<dbReference type="Gene3D" id="2.102.10.10">
    <property type="entry name" value="Rieske [2Fe-2S] iron-sulphur domain"/>
    <property type="match status" value="1"/>
</dbReference>
<dbReference type="RefSeq" id="WP_096330238.1">
    <property type="nucleotide sequence ID" value="NZ_FOMX01000004.1"/>
</dbReference>
<sequence>MTRLYTFGNAPGVPGEAHSEAPDWVQANPGRIEKALQRALTLSGGGWFAVDARERIGRTPRAYAVDGHELVLWRTGDGSVRAAPEACPHMGASLACARVRGDNLICPWHGLELGDEPHGRWRPLPTHDDGVLVWVQLSEEAGHAEAPTPAPILAPRPAQFLSGVVRMEAECDPSDILANRLDPWHGAHYHPHSFARLKVLADEPDRLLVRVAYRVLGPLAVEVDATFHCPDPRTIVMTIVGGEGVGSVVETHATPLGPGRCVVLEATLATSERPGFKLALGAGRLLRPLIERRAARLWLEDVAYAERRFRQRARAPVRLRTIRGEAE</sequence>
<dbReference type="GO" id="GO:0051213">
    <property type="term" value="F:dioxygenase activity"/>
    <property type="evidence" value="ECO:0007669"/>
    <property type="project" value="UniProtKB-KW"/>
</dbReference>
<dbReference type="Pfam" id="PF00355">
    <property type="entry name" value="Rieske"/>
    <property type="match status" value="1"/>
</dbReference>
<organism evidence="8 9">
    <name type="scientific">Nannocystis exedens</name>
    <dbReference type="NCBI Taxonomy" id="54"/>
    <lineage>
        <taxon>Bacteria</taxon>
        <taxon>Pseudomonadati</taxon>
        <taxon>Myxococcota</taxon>
        <taxon>Polyangia</taxon>
        <taxon>Nannocystales</taxon>
        <taxon>Nannocystaceae</taxon>
        <taxon>Nannocystis</taxon>
    </lineage>
</organism>
<dbReference type="GO" id="GO:0051537">
    <property type="term" value="F:2 iron, 2 sulfur cluster binding"/>
    <property type="evidence" value="ECO:0007669"/>
    <property type="project" value="UniProtKB-KW"/>
</dbReference>
<dbReference type="AlphaFoldDB" id="A0A1I1V1Y6"/>
<dbReference type="InterPro" id="IPR017941">
    <property type="entry name" value="Rieske_2Fe-2S"/>
</dbReference>
<reference evidence="9" key="1">
    <citation type="submission" date="2016-10" db="EMBL/GenBank/DDBJ databases">
        <authorList>
            <person name="Varghese N."/>
            <person name="Submissions S."/>
        </authorList>
    </citation>
    <scope>NUCLEOTIDE SEQUENCE [LARGE SCALE GENOMIC DNA]</scope>
    <source>
        <strain evidence="9">ATCC 25963</strain>
    </source>
</reference>
<keyword evidence="2" id="KW-0479">Metal-binding</keyword>
<evidence type="ECO:0000256" key="1">
    <source>
        <dbReference type="ARBA" id="ARBA00022714"/>
    </source>
</evidence>
<dbReference type="Proteomes" id="UP000199400">
    <property type="component" value="Unassembled WGS sequence"/>
</dbReference>
<dbReference type="InterPro" id="IPR036922">
    <property type="entry name" value="Rieske_2Fe-2S_sf"/>
</dbReference>
<keyword evidence="9" id="KW-1185">Reference proteome</keyword>
<evidence type="ECO:0000259" key="7">
    <source>
        <dbReference type="PROSITE" id="PS51296"/>
    </source>
</evidence>
<name>A0A1I1V1Y6_9BACT</name>
<feature type="domain" description="Rieske" evidence="7">
    <location>
        <begin position="47"/>
        <end position="135"/>
    </location>
</feature>
<dbReference type="InterPro" id="IPR045612">
    <property type="entry name" value="DUF5914"/>
</dbReference>
<keyword evidence="3" id="KW-0560">Oxidoreductase</keyword>
<evidence type="ECO:0000313" key="9">
    <source>
        <dbReference type="Proteomes" id="UP000199400"/>
    </source>
</evidence>
<dbReference type="InterPro" id="IPR050584">
    <property type="entry name" value="Cholesterol_7-desaturase"/>
</dbReference>